<keyword evidence="2" id="KW-0812">Transmembrane</keyword>
<evidence type="ECO:0000256" key="2">
    <source>
        <dbReference type="SAM" id="Phobius"/>
    </source>
</evidence>
<accession>A0A6P8YSU3</accession>
<gene>
    <name evidence="4" type="primary">LOC117571029</name>
</gene>
<evidence type="ECO:0000256" key="1">
    <source>
        <dbReference type="SAM" id="MobiDB-lite"/>
    </source>
</evidence>
<evidence type="ECO:0000313" key="4">
    <source>
        <dbReference type="RefSeq" id="XP_034108882.1"/>
    </source>
</evidence>
<dbReference type="GeneID" id="117571029"/>
<reference evidence="4" key="1">
    <citation type="submission" date="2025-08" db="UniProtKB">
        <authorList>
            <consortium name="RefSeq"/>
        </authorList>
    </citation>
    <scope>IDENTIFICATION</scope>
    <source>
        <strain evidence="4">15112-1751.03</strain>
        <tissue evidence="4">Whole Adult</tissue>
    </source>
</reference>
<proteinExistence type="predicted"/>
<dbReference type="OrthoDB" id="7865825at2759"/>
<name>A0A6P8YSU3_DROAB</name>
<keyword evidence="2" id="KW-1133">Transmembrane helix</keyword>
<keyword evidence="3" id="KW-1185">Reference proteome</keyword>
<feature type="transmembrane region" description="Helical" evidence="2">
    <location>
        <begin position="38"/>
        <end position="63"/>
    </location>
</feature>
<keyword evidence="2" id="KW-0472">Membrane</keyword>
<dbReference type="Proteomes" id="UP000515160">
    <property type="component" value="Chromosome 3"/>
</dbReference>
<organism evidence="3 4">
    <name type="scientific">Drosophila albomicans</name>
    <name type="common">Fruit fly</name>
    <dbReference type="NCBI Taxonomy" id="7291"/>
    <lineage>
        <taxon>Eukaryota</taxon>
        <taxon>Metazoa</taxon>
        <taxon>Ecdysozoa</taxon>
        <taxon>Arthropoda</taxon>
        <taxon>Hexapoda</taxon>
        <taxon>Insecta</taxon>
        <taxon>Pterygota</taxon>
        <taxon>Neoptera</taxon>
        <taxon>Endopterygota</taxon>
        <taxon>Diptera</taxon>
        <taxon>Brachycera</taxon>
        <taxon>Muscomorpha</taxon>
        <taxon>Ephydroidea</taxon>
        <taxon>Drosophilidae</taxon>
        <taxon>Drosophila</taxon>
    </lineage>
</organism>
<evidence type="ECO:0000313" key="3">
    <source>
        <dbReference type="Proteomes" id="UP000515160"/>
    </source>
</evidence>
<dbReference type="AlphaFoldDB" id="A0A6P8YSU3"/>
<feature type="region of interest" description="Disordered" evidence="1">
    <location>
        <begin position="1"/>
        <end position="27"/>
    </location>
</feature>
<dbReference type="RefSeq" id="XP_034108882.1">
    <property type="nucleotide sequence ID" value="XM_034252991.2"/>
</dbReference>
<feature type="compositionally biased region" description="Polar residues" evidence="1">
    <location>
        <begin position="1"/>
        <end position="15"/>
    </location>
</feature>
<protein>
    <submittedName>
        <fullName evidence="4">Uncharacterized protein LOC117571029</fullName>
    </submittedName>
</protein>
<sequence length="100" mass="11484">MRSQAAINDLRNQPGQIEVASRSHNANDGEAEASKYNFMVVIATVTWLLLTCISVFIYCCNYWEMCKSQRRRARIVPEEDFELELEQQSMLLSQTNDGCC</sequence>